<proteinExistence type="predicted"/>
<sequence length="250" mass="26572">MGRKRDIKIEVAGQQGRFLLDTGGGVTVLDKAFAKRIGCAPWGQISGFRLTGERLDMPRCENVQIALADGRTLAPITAGVFDLAAVLAKGDEPVDGSLALDALDGQVFTLDLRAGTLTFETQQSLAARVADAVELPIRVSRYGSSARGVGVYARSKTDKGDLWLELDSGGDAPVLLPTAMAAEAGADPAVEKAQPYELTLNGKGRDLTLKTRALVRDMVRDGVVGIPVLVNWQITFDLAADRLWIAPTKG</sequence>
<dbReference type="EMBL" id="CP060711">
    <property type="protein sequence ID" value="QNN47914.1"/>
    <property type="molecule type" value="Genomic_DNA"/>
</dbReference>
<accession>A0A7G9QX39</accession>
<dbReference type="Pfam" id="PF13650">
    <property type="entry name" value="Asp_protease_2"/>
    <property type="match status" value="1"/>
</dbReference>
<dbReference type="GO" id="GO:0008233">
    <property type="term" value="F:peptidase activity"/>
    <property type="evidence" value="ECO:0007669"/>
    <property type="project" value="UniProtKB-KW"/>
</dbReference>
<dbReference type="KEGG" id="tbv:H9L17_07255"/>
<dbReference type="Gene3D" id="2.40.70.10">
    <property type="entry name" value="Acid Proteases"/>
    <property type="match status" value="1"/>
</dbReference>
<keyword evidence="1" id="KW-0378">Hydrolase</keyword>
<keyword evidence="1" id="KW-0645">Protease</keyword>
<evidence type="ECO:0000313" key="1">
    <source>
        <dbReference type="EMBL" id="QNN47914.1"/>
    </source>
</evidence>
<dbReference type="GO" id="GO:0006508">
    <property type="term" value="P:proteolysis"/>
    <property type="evidence" value="ECO:0007669"/>
    <property type="project" value="UniProtKB-KW"/>
</dbReference>
<organism evidence="1 2">
    <name type="scientific">Thermomonas brevis</name>
    <dbReference type="NCBI Taxonomy" id="215691"/>
    <lineage>
        <taxon>Bacteria</taxon>
        <taxon>Pseudomonadati</taxon>
        <taxon>Pseudomonadota</taxon>
        <taxon>Gammaproteobacteria</taxon>
        <taxon>Lysobacterales</taxon>
        <taxon>Lysobacteraceae</taxon>
        <taxon>Thermomonas</taxon>
    </lineage>
</organism>
<reference evidence="1 2" key="1">
    <citation type="submission" date="2020-08" db="EMBL/GenBank/DDBJ databases">
        <title>Genome sequence of Thermomonas brevis KACC 16975T.</title>
        <authorList>
            <person name="Hyun D.-W."/>
            <person name="Bae J.-W."/>
        </authorList>
    </citation>
    <scope>NUCLEOTIDE SEQUENCE [LARGE SCALE GENOMIC DNA]</scope>
    <source>
        <strain evidence="1 2">KACC 16975</strain>
    </source>
</reference>
<dbReference type="Proteomes" id="UP000515977">
    <property type="component" value="Chromosome"/>
</dbReference>
<dbReference type="SUPFAM" id="SSF50630">
    <property type="entry name" value="Acid proteases"/>
    <property type="match status" value="1"/>
</dbReference>
<keyword evidence="2" id="KW-1185">Reference proteome</keyword>
<protein>
    <submittedName>
        <fullName evidence="1">Aspartyl protease family protein</fullName>
    </submittedName>
</protein>
<dbReference type="InterPro" id="IPR021109">
    <property type="entry name" value="Peptidase_aspartic_dom_sf"/>
</dbReference>
<dbReference type="RefSeq" id="WP_187571658.1">
    <property type="nucleotide sequence ID" value="NZ_CP060711.1"/>
</dbReference>
<evidence type="ECO:0000313" key="2">
    <source>
        <dbReference type="Proteomes" id="UP000515977"/>
    </source>
</evidence>
<name>A0A7G9QX39_9GAMM</name>
<dbReference type="AlphaFoldDB" id="A0A7G9QX39"/>
<gene>
    <name evidence="1" type="ORF">H9L17_07255</name>
</gene>